<organism evidence="1 2">
    <name type="scientific">Pontibacter aquaedesilientis</name>
    <dbReference type="NCBI Taxonomy" id="2766980"/>
    <lineage>
        <taxon>Bacteria</taxon>
        <taxon>Pseudomonadati</taxon>
        <taxon>Bacteroidota</taxon>
        <taxon>Cytophagia</taxon>
        <taxon>Cytophagales</taxon>
        <taxon>Hymenobacteraceae</taxon>
        <taxon>Pontibacter</taxon>
    </lineage>
</organism>
<evidence type="ECO:0000313" key="1">
    <source>
        <dbReference type="EMBL" id="MBD1397037.1"/>
    </source>
</evidence>
<evidence type="ECO:0000313" key="2">
    <source>
        <dbReference type="Proteomes" id="UP000625551"/>
    </source>
</evidence>
<protein>
    <recommendedName>
        <fullName evidence="3">Transcriptional regulator, AbiEi antitoxin, Type IV TA system</fullName>
    </recommendedName>
</protein>
<keyword evidence="2" id="KW-1185">Reference proteome</keyword>
<name>A0ABR7XFI4_9BACT</name>
<dbReference type="RefSeq" id="WP_191183164.1">
    <property type="nucleotide sequence ID" value="NZ_JACXAJ010000002.1"/>
</dbReference>
<reference evidence="1 2" key="1">
    <citation type="submission" date="2020-09" db="EMBL/GenBank/DDBJ databases">
        <title>Genome sequencing and assembly of Pontibacter sp.</title>
        <authorList>
            <person name="Chhetri G."/>
        </authorList>
    </citation>
    <scope>NUCLEOTIDE SEQUENCE [LARGE SCALE GENOMIC DNA]</scope>
    <source>
        <strain evidence="1 2">JH31</strain>
    </source>
</reference>
<comment type="caution">
    <text evidence="1">The sequence shown here is derived from an EMBL/GenBank/DDBJ whole genome shotgun (WGS) entry which is preliminary data.</text>
</comment>
<proteinExistence type="predicted"/>
<accession>A0ABR7XFI4</accession>
<evidence type="ECO:0008006" key="3">
    <source>
        <dbReference type="Google" id="ProtNLM"/>
    </source>
</evidence>
<gene>
    <name evidence="1" type="ORF">H9Q13_07655</name>
</gene>
<dbReference type="Proteomes" id="UP000625551">
    <property type="component" value="Unassembled WGS sequence"/>
</dbReference>
<dbReference type="InterPro" id="IPR046484">
    <property type="entry name" value="DUF6577"/>
</dbReference>
<sequence>MIIDKKLHISELKKEFKEAEAFSTSDISSFYESIGDNAPMSTIYWRVHHLVDKGVIQRIGHGLYKIGKEISFEPEIGRREVTIYNHLKRDLPFLDCCIWNLDAIKEFVQHIPNVKFTIVEVERHSVESVYYLLEEKYKYVFYKSSKDLRNAYVHGVQNAILVRPLVTEAPVQETGKVTTVTLEKLLVDVMFDDEFEFLRGFEMTHIFRNAFEKYTINQSKMLRYAARKQKKEELTTFLKNYNLAVI</sequence>
<dbReference type="EMBL" id="JACXAJ010000002">
    <property type="protein sequence ID" value="MBD1397037.1"/>
    <property type="molecule type" value="Genomic_DNA"/>
</dbReference>
<dbReference type="Pfam" id="PF20217">
    <property type="entry name" value="DUF6577"/>
    <property type="match status" value="1"/>
</dbReference>